<reference evidence="2" key="1">
    <citation type="submission" date="2018-05" db="EMBL/GenBank/DDBJ databases">
        <authorList>
            <person name="Lanie J.A."/>
            <person name="Ng W.-L."/>
            <person name="Kazmierczak K.M."/>
            <person name="Andrzejewski T.M."/>
            <person name="Davidsen T.M."/>
            <person name="Wayne K.J."/>
            <person name="Tettelin H."/>
            <person name="Glass J.I."/>
            <person name="Rusch D."/>
            <person name="Podicherti R."/>
            <person name="Tsui H.-C.T."/>
            <person name="Winkler M.E."/>
        </authorList>
    </citation>
    <scope>NUCLEOTIDE SEQUENCE</scope>
</reference>
<dbReference type="PANTHER" id="PTHR34448">
    <property type="entry name" value="AMINOPEPTIDASE"/>
    <property type="match status" value="1"/>
</dbReference>
<dbReference type="EMBL" id="UINC01222217">
    <property type="protein sequence ID" value="SVE50900.1"/>
    <property type="molecule type" value="Genomic_DNA"/>
</dbReference>
<gene>
    <name evidence="2" type="ORF">METZ01_LOCUS503754</name>
</gene>
<keyword evidence="1" id="KW-0479">Metal-binding</keyword>
<evidence type="ECO:0000256" key="1">
    <source>
        <dbReference type="ARBA" id="ARBA00022723"/>
    </source>
</evidence>
<dbReference type="PANTHER" id="PTHR34448:SF1">
    <property type="entry name" value="BLL6088 PROTEIN"/>
    <property type="match status" value="1"/>
</dbReference>
<sequence length="232" mass="25116">THVTIQPLKSHGESLPKSVSNLMNSSDLIIGLTKNSMAHSKERIESEKFGSRYLSLPDYSEFVLKHPSLRVNFKKLAKNAFRLSEKLSKAKTIKIKTESGTDMELVVSGRKGNSAPGYVNSDIKLGSPPDIECNIAPIEDKSNGIIVVDGSIPHPKIGLLKSKIILKIRDGKIKDISGEESVVQKISNILGLKSNSVFLGEFGIGLNSKAELTGKMLLDEGCLGTIHFGFGS</sequence>
<accession>A0A383E399</accession>
<evidence type="ECO:0008006" key="3">
    <source>
        <dbReference type="Google" id="ProtNLM"/>
    </source>
</evidence>
<protein>
    <recommendedName>
        <fullName evidence="3">Leucyl aminopeptidase</fullName>
    </recommendedName>
</protein>
<proteinExistence type="predicted"/>
<name>A0A383E399_9ZZZZ</name>
<dbReference type="InterPro" id="IPR052170">
    <property type="entry name" value="M29_Exopeptidase"/>
</dbReference>
<dbReference type="SUPFAM" id="SSF144052">
    <property type="entry name" value="Thermophilic metalloprotease-like"/>
    <property type="match status" value="1"/>
</dbReference>
<dbReference type="InterPro" id="IPR058739">
    <property type="entry name" value="NicX"/>
</dbReference>
<dbReference type="Pfam" id="PF26233">
    <property type="entry name" value="NicX"/>
    <property type="match status" value="1"/>
</dbReference>
<dbReference type="AlphaFoldDB" id="A0A383E399"/>
<feature type="non-terminal residue" evidence="2">
    <location>
        <position position="232"/>
    </location>
</feature>
<dbReference type="GO" id="GO:0046872">
    <property type="term" value="F:metal ion binding"/>
    <property type="evidence" value="ECO:0007669"/>
    <property type="project" value="UniProtKB-KW"/>
</dbReference>
<organism evidence="2">
    <name type="scientific">marine metagenome</name>
    <dbReference type="NCBI Taxonomy" id="408172"/>
    <lineage>
        <taxon>unclassified sequences</taxon>
        <taxon>metagenomes</taxon>
        <taxon>ecological metagenomes</taxon>
    </lineage>
</organism>
<feature type="non-terminal residue" evidence="2">
    <location>
        <position position="1"/>
    </location>
</feature>
<evidence type="ECO:0000313" key="2">
    <source>
        <dbReference type="EMBL" id="SVE50900.1"/>
    </source>
</evidence>